<dbReference type="InterPro" id="IPR011050">
    <property type="entry name" value="Pectin_lyase_fold/virulence"/>
</dbReference>
<dbReference type="eggNOG" id="COG3468">
    <property type="taxonomic scope" value="Bacteria"/>
</dbReference>
<dbReference type="SUPFAM" id="SSF51126">
    <property type="entry name" value="Pectin lyase-like"/>
    <property type="match status" value="1"/>
</dbReference>
<feature type="chain" id="PRO_5004785478" description="Autotransporter domain-containing protein" evidence="1">
    <location>
        <begin position="34"/>
        <end position="918"/>
    </location>
</feature>
<dbReference type="Pfam" id="PF03212">
    <property type="entry name" value="Pertactin"/>
    <property type="match status" value="1"/>
</dbReference>
<dbReference type="InterPro" id="IPR005546">
    <property type="entry name" value="Autotransporte_beta"/>
</dbReference>
<accession>W0AHK4</accession>
<organism evidence="3 4">
    <name type="scientific">Sphingomonas sanxanigenens DSM 19645 = NX02</name>
    <dbReference type="NCBI Taxonomy" id="1123269"/>
    <lineage>
        <taxon>Bacteria</taxon>
        <taxon>Pseudomonadati</taxon>
        <taxon>Pseudomonadota</taxon>
        <taxon>Alphaproteobacteria</taxon>
        <taxon>Sphingomonadales</taxon>
        <taxon>Sphingomonadaceae</taxon>
        <taxon>Sphingomonas</taxon>
    </lineage>
</organism>
<dbReference type="OrthoDB" id="7622012at2"/>
<keyword evidence="1" id="KW-0732">Signal</keyword>
<dbReference type="RefSeq" id="WP_025293947.1">
    <property type="nucleotide sequence ID" value="NZ_CP006644.1"/>
</dbReference>
<dbReference type="SMART" id="SM00869">
    <property type="entry name" value="Autotransporter"/>
    <property type="match status" value="1"/>
</dbReference>
<dbReference type="NCBIfam" id="TIGR01414">
    <property type="entry name" value="autotrans_barl"/>
    <property type="match status" value="1"/>
</dbReference>
<dbReference type="InterPro" id="IPR004899">
    <property type="entry name" value="Pertactin_central"/>
</dbReference>
<dbReference type="AlphaFoldDB" id="W0AHK4"/>
<name>W0AHK4_9SPHN</name>
<evidence type="ECO:0000259" key="2">
    <source>
        <dbReference type="PROSITE" id="PS51208"/>
    </source>
</evidence>
<sequence length="918" mass="91872">MRTAFRPTFGRASARLLLSLGVAIVALPGVANAQSECGTPDADGNVICGTDGNPYAQGITYALQPADLTVTLEPEVQVRTSDAATAGVNLNGLGSLTLAGEGARIITTGAGSAGVVATAADDVSIGIDVVSTSGTDAIGILAAGNGVSITAPTVTTTGAGAHGIAALGGSNGVDVAFTTVQTRGTGAWGVAVGSTDGDIQITGTNILVAGSGSTAVEAASDSGNISIVSDGLIRATGAGGSGIIATSTTGDVSLDVLNVITETTDDAATLTSGSAIIAEGANASLVAGGGILTRGSADAVVVTATAGDADVTVNGVRAYADGSRALVVNATGNAAVTINGGVASDGANTDSVVISGDTASLTVGAEGVLGANQGNAITISSVNGSTIDNAGRIPNVGGGYAVTALGGPITINNSGSLTSDLLLTGGNDRINNSGDFLMRTDVAFGAGNDLFVNTGQVLFGTGSAGAVRTMVGLETFDNRGLVELRNGTANETFVVPGNYVGSGNSRIGLDISATGNDQLLVGGAATGNTVVLVDVPSGNAATFATGTTLVRAGTASAADAFDLEGGFSNAGLVRYEIVYNPQDFSYSLTGAPSDAAYRTLNYVEGARNLWLKSADVVSGQLRARRDALWAFGGGDPSGKLWLQMHGSVESRDSVRAVDTLGQARGVNMGFRQDYYGGQLGFDFSGGAGERGGFAVGVTGGYISSSQNFAGSADRIDYDVVNGGIYASYSAGNFFLNALGKYDYYWAKATSPLGGFRDNSKGDSYGARGEAGMRFGSDSFFVEPAASLSWVKTSFDDFASQGIGVDFDADDGLRGRAGARVGGQFALGDGPVMAFYAGGNYVHEFKGEDRVTLTGGGQTFDYDNRAIDDYGEAILGFTIGQTNGVSGFLEGSYVRSFKDGGRRTGIEGAGGRAGLRVAF</sequence>
<gene>
    <name evidence="3" type="ORF">NX02_20735</name>
</gene>
<dbReference type="InterPro" id="IPR006315">
    <property type="entry name" value="OM_autotransptr_brl_dom"/>
</dbReference>
<dbReference type="KEGG" id="ssan:NX02_20735"/>
<evidence type="ECO:0000313" key="3">
    <source>
        <dbReference type="EMBL" id="AHE55788.1"/>
    </source>
</evidence>
<proteinExistence type="predicted"/>
<dbReference type="InterPro" id="IPR012332">
    <property type="entry name" value="Autotransporter_pectin_lyase_C"/>
</dbReference>
<dbReference type="Proteomes" id="UP000018851">
    <property type="component" value="Chromosome"/>
</dbReference>
<keyword evidence="4" id="KW-1185">Reference proteome</keyword>
<evidence type="ECO:0000256" key="1">
    <source>
        <dbReference type="SAM" id="SignalP"/>
    </source>
</evidence>
<dbReference type="PATRIC" id="fig|1123269.5.peg.4054"/>
<evidence type="ECO:0000313" key="4">
    <source>
        <dbReference type="Proteomes" id="UP000018851"/>
    </source>
</evidence>
<dbReference type="HOGENOM" id="CLU_312113_0_0_5"/>
<dbReference type="Pfam" id="PF03797">
    <property type="entry name" value="Autotransporter"/>
    <property type="match status" value="1"/>
</dbReference>
<feature type="signal peptide" evidence="1">
    <location>
        <begin position="1"/>
        <end position="33"/>
    </location>
</feature>
<dbReference type="EMBL" id="CP006644">
    <property type="protein sequence ID" value="AHE55788.1"/>
    <property type="molecule type" value="Genomic_DNA"/>
</dbReference>
<protein>
    <recommendedName>
        <fullName evidence="2">Autotransporter domain-containing protein</fullName>
    </recommendedName>
</protein>
<dbReference type="GO" id="GO:0019867">
    <property type="term" value="C:outer membrane"/>
    <property type="evidence" value="ECO:0007669"/>
    <property type="project" value="InterPro"/>
</dbReference>
<dbReference type="PROSITE" id="PS51208">
    <property type="entry name" value="AUTOTRANSPORTER"/>
    <property type="match status" value="1"/>
</dbReference>
<dbReference type="Gene3D" id="2.40.128.130">
    <property type="entry name" value="Autotransporter beta-domain"/>
    <property type="match status" value="1"/>
</dbReference>
<feature type="domain" description="Autotransporter" evidence="2">
    <location>
        <begin position="633"/>
        <end position="918"/>
    </location>
</feature>
<dbReference type="STRING" id="1123269.NX02_20735"/>
<reference evidence="3 4" key="1">
    <citation type="submission" date="2013-07" db="EMBL/GenBank/DDBJ databases">
        <title>Completed genome of Sphingomonas sanxanigenens NX02.</title>
        <authorList>
            <person name="Ma T."/>
            <person name="Huang H."/>
            <person name="Wu M."/>
            <person name="Li X."/>
            <person name="Li G."/>
        </authorList>
    </citation>
    <scope>NUCLEOTIDE SEQUENCE [LARGE SCALE GENOMIC DNA]</scope>
    <source>
        <strain evidence="3 4">NX02</strain>
    </source>
</reference>
<dbReference type="Gene3D" id="2.160.20.20">
    <property type="match status" value="1"/>
</dbReference>
<dbReference type="SUPFAM" id="SSF103515">
    <property type="entry name" value="Autotransporter"/>
    <property type="match status" value="1"/>
</dbReference>
<dbReference type="InterPro" id="IPR036709">
    <property type="entry name" value="Autotransporte_beta_dom_sf"/>
</dbReference>